<evidence type="ECO:0000313" key="4">
    <source>
        <dbReference type="Proteomes" id="UP001153620"/>
    </source>
</evidence>
<evidence type="ECO:0000259" key="2">
    <source>
        <dbReference type="PROSITE" id="PS50940"/>
    </source>
</evidence>
<dbReference type="GO" id="GO:0008061">
    <property type="term" value="F:chitin binding"/>
    <property type="evidence" value="ECO:0007669"/>
    <property type="project" value="InterPro"/>
</dbReference>
<feature type="domain" description="Chitin-binding type-2" evidence="2">
    <location>
        <begin position="35"/>
        <end position="101"/>
    </location>
</feature>
<keyword evidence="4" id="KW-1185">Reference proteome</keyword>
<dbReference type="SUPFAM" id="SSF57625">
    <property type="entry name" value="Invertebrate chitin-binding proteins"/>
    <property type="match status" value="1"/>
</dbReference>
<reference evidence="3" key="1">
    <citation type="submission" date="2022-01" db="EMBL/GenBank/DDBJ databases">
        <authorList>
            <person name="King R."/>
        </authorList>
    </citation>
    <scope>NUCLEOTIDE SEQUENCE</scope>
</reference>
<sequence>MKVLIILSASVLLMFHVIADNGRDSGPRGTPTLPSFNCTVWEKWLNTTWREISLPHAYDCTKFYECNDIVIIEKTCADRYRTRYDPFSKRCDWNYKTKCFTFYDFSKVYESLVGKKNWMAN</sequence>
<dbReference type="GO" id="GO:0005576">
    <property type="term" value="C:extracellular region"/>
    <property type="evidence" value="ECO:0007669"/>
    <property type="project" value="InterPro"/>
</dbReference>
<protein>
    <recommendedName>
        <fullName evidence="2">Chitin-binding type-2 domain-containing protein</fullName>
    </recommendedName>
</protein>
<proteinExistence type="predicted"/>
<dbReference type="Proteomes" id="UP001153620">
    <property type="component" value="Chromosome 2"/>
</dbReference>
<dbReference type="Pfam" id="PF01607">
    <property type="entry name" value="CBM_14"/>
    <property type="match status" value="1"/>
</dbReference>
<dbReference type="Gene3D" id="2.170.140.10">
    <property type="entry name" value="Chitin binding domain"/>
    <property type="match status" value="1"/>
</dbReference>
<feature type="signal peptide" evidence="1">
    <location>
        <begin position="1"/>
        <end position="19"/>
    </location>
</feature>
<feature type="chain" id="PRO_5040476277" description="Chitin-binding type-2 domain-containing protein" evidence="1">
    <location>
        <begin position="20"/>
        <end position="121"/>
    </location>
</feature>
<reference evidence="3" key="2">
    <citation type="submission" date="2022-10" db="EMBL/GenBank/DDBJ databases">
        <authorList>
            <consortium name="ENA_rothamsted_submissions"/>
            <consortium name="culmorum"/>
            <person name="King R."/>
        </authorList>
    </citation>
    <scope>NUCLEOTIDE SEQUENCE</scope>
</reference>
<dbReference type="EMBL" id="OU895878">
    <property type="protein sequence ID" value="CAG9802764.1"/>
    <property type="molecule type" value="Genomic_DNA"/>
</dbReference>
<dbReference type="InterPro" id="IPR002557">
    <property type="entry name" value="Chitin-bd_dom"/>
</dbReference>
<dbReference type="AlphaFoldDB" id="A0A9N9RUJ8"/>
<evidence type="ECO:0000313" key="3">
    <source>
        <dbReference type="EMBL" id="CAG9802764.1"/>
    </source>
</evidence>
<dbReference type="InterPro" id="IPR036508">
    <property type="entry name" value="Chitin-bd_dom_sf"/>
</dbReference>
<accession>A0A9N9RUJ8</accession>
<dbReference type="PROSITE" id="PS50940">
    <property type="entry name" value="CHIT_BIND_II"/>
    <property type="match status" value="1"/>
</dbReference>
<organism evidence="3 4">
    <name type="scientific">Chironomus riparius</name>
    <dbReference type="NCBI Taxonomy" id="315576"/>
    <lineage>
        <taxon>Eukaryota</taxon>
        <taxon>Metazoa</taxon>
        <taxon>Ecdysozoa</taxon>
        <taxon>Arthropoda</taxon>
        <taxon>Hexapoda</taxon>
        <taxon>Insecta</taxon>
        <taxon>Pterygota</taxon>
        <taxon>Neoptera</taxon>
        <taxon>Endopterygota</taxon>
        <taxon>Diptera</taxon>
        <taxon>Nematocera</taxon>
        <taxon>Chironomoidea</taxon>
        <taxon>Chironomidae</taxon>
        <taxon>Chironominae</taxon>
        <taxon>Chironomus</taxon>
    </lineage>
</organism>
<name>A0A9N9RUJ8_9DIPT</name>
<gene>
    <name evidence="3" type="ORF">CHIRRI_LOCUS5669</name>
</gene>
<evidence type="ECO:0000256" key="1">
    <source>
        <dbReference type="SAM" id="SignalP"/>
    </source>
</evidence>
<keyword evidence="1" id="KW-0732">Signal</keyword>